<feature type="chain" id="PRO_5020603099" description="DUF3035 domain-containing protein" evidence="1">
    <location>
        <begin position="22"/>
        <end position="101"/>
    </location>
</feature>
<proteinExistence type="predicted"/>
<accession>A0A4S4NAG9</accession>
<keyword evidence="1" id="KW-0732">Signal</keyword>
<dbReference type="EMBL" id="SRKY01000003">
    <property type="protein sequence ID" value="THH36239.1"/>
    <property type="molecule type" value="Genomic_DNA"/>
</dbReference>
<name>A0A4S4NAG9_9RHOB</name>
<dbReference type="AlphaFoldDB" id="A0A4S4NAG9"/>
<organism evidence="2 3">
    <name type="scientific">Aliishimia ponticola</name>
    <dbReference type="NCBI Taxonomy" id="2499833"/>
    <lineage>
        <taxon>Bacteria</taxon>
        <taxon>Pseudomonadati</taxon>
        <taxon>Pseudomonadota</taxon>
        <taxon>Alphaproteobacteria</taxon>
        <taxon>Rhodobacterales</taxon>
        <taxon>Paracoccaceae</taxon>
        <taxon>Aliishimia</taxon>
    </lineage>
</organism>
<reference evidence="2 3" key="1">
    <citation type="submission" date="2019-04" db="EMBL/GenBank/DDBJ databases">
        <title>Shimia ponticola sp. nov., isolated from seawater.</title>
        <authorList>
            <person name="Kim Y.-O."/>
            <person name="Yoon J.-H."/>
        </authorList>
    </citation>
    <scope>NUCLEOTIDE SEQUENCE [LARGE SCALE GENOMIC DNA]</scope>
    <source>
        <strain evidence="2 3">MYP11</strain>
    </source>
</reference>
<evidence type="ECO:0008006" key="4">
    <source>
        <dbReference type="Google" id="ProtNLM"/>
    </source>
</evidence>
<sequence length="101" mass="10596">MGHMKRMVFALLILVSGCAQFPELDSAIPAEAEAAAYPDLVPLNGSFDPAAPIAAQEQTEAGLSARLARLQARAARLRGRVIDSGTRARMAKGVAPIPEQG</sequence>
<evidence type="ECO:0000313" key="3">
    <source>
        <dbReference type="Proteomes" id="UP000306602"/>
    </source>
</evidence>
<gene>
    <name evidence="2" type="ORF">E4Z66_11470</name>
</gene>
<feature type="signal peptide" evidence="1">
    <location>
        <begin position="1"/>
        <end position="21"/>
    </location>
</feature>
<evidence type="ECO:0000256" key="1">
    <source>
        <dbReference type="SAM" id="SignalP"/>
    </source>
</evidence>
<keyword evidence="3" id="KW-1185">Reference proteome</keyword>
<evidence type="ECO:0000313" key="2">
    <source>
        <dbReference type="EMBL" id="THH36239.1"/>
    </source>
</evidence>
<comment type="caution">
    <text evidence="2">The sequence shown here is derived from an EMBL/GenBank/DDBJ whole genome shotgun (WGS) entry which is preliminary data.</text>
</comment>
<protein>
    <recommendedName>
        <fullName evidence="4">DUF3035 domain-containing protein</fullName>
    </recommendedName>
</protein>
<dbReference type="PROSITE" id="PS51257">
    <property type="entry name" value="PROKAR_LIPOPROTEIN"/>
    <property type="match status" value="1"/>
</dbReference>
<dbReference type="Proteomes" id="UP000306602">
    <property type="component" value="Unassembled WGS sequence"/>
</dbReference>